<organism evidence="10 11">
    <name type="scientific">Geosporobacter ferrireducens</name>
    <dbReference type="NCBI Taxonomy" id="1424294"/>
    <lineage>
        <taxon>Bacteria</taxon>
        <taxon>Bacillati</taxon>
        <taxon>Bacillota</taxon>
        <taxon>Clostridia</taxon>
        <taxon>Peptostreptococcales</taxon>
        <taxon>Thermotaleaceae</taxon>
        <taxon>Geosporobacter</taxon>
    </lineage>
</organism>
<keyword evidence="4 9" id="KW-1003">Cell membrane</keyword>
<feature type="transmembrane region" description="Helical" evidence="9">
    <location>
        <begin position="391"/>
        <end position="408"/>
    </location>
</feature>
<reference evidence="10 11" key="1">
    <citation type="submission" date="2016-09" db="EMBL/GenBank/DDBJ databases">
        <title>Genomic analysis reveals versatility of anaerobic energy metabolism of Geosporobacter ferrireducens IRF9 of phylum Firmicutes.</title>
        <authorList>
            <person name="Kim S.-J."/>
        </authorList>
    </citation>
    <scope>NUCLEOTIDE SEQUENCE [LARGE SCALE GENOMIC DNA]</scope>
    <source>
        <strain evidence="10 11">IRF9</strain>
    </source>
</reference>
<keyword evidence="7 9" id="KW-1133">Transmembrane helix</keyword>
<sequence>MAQLVDSLNGILWSQALIYLCLGVGLYFSVATRFLQVRHIKDMVKLLFGGQSSEQGVSSFQAFSLAVSGRVGTGNIAGVATAIAMGGPGAVFWMWAIAFLGAGSAFVESVLAQIYKEEVDGEYRGGPQYYIEKGMGMKWYALIFAVSTVIAMGFFLPGVQSNSIAAGVQNAFGISPVVTGGIIVALLALIIFGGVKRIGRAAELIVPFMATGYILVSLIIILLNIGQLPAVIGLIFKSAFAIEPAFAGIIGMAVSWGVKRGIYSNEAGQGTGPMAAAAAEVSHPTKQGLVQAFSVYVDTLFVCSATAFMILITGSYNINNPAGGFLVEKLPGVNVGPAFTQKAVETLMPRFGAPFVAIALFFFAFTTLMAYYYYAETNIAYLFKKGNNRKIAINILRILLLVSIYYGAIRTAELAWGLGDIGVGLMAWLNIIAIVILRKPAFDALKDYEEQRAQGKDPVFDPAKLGIKNADFWTARNKQAGKR</sequence>
<evidence type="ECO:0000313" key="10">
    <source>
        <dbReference type="EMBL" id="AOT72362.1"/>
    </source>
</evidence>
<dbReference type="GO" id="GO:0005886">
    <property type="term" value="C:plasma membrane"/>
    <property type="evidence" value="ECO:0007669"/>
    <property type="project" value="UniProtKB-SubCell"/>
</dbReference>
<evidence type="ECO:0000256" key="9">
    <source>
        <dbReference type="RuleBase" id="RU363064"/>
    </source>
</evidence>
<evidence type="ECO:0000256" key="7">
    <source>
        <dbReference type="ARBA" id="ARBA00022989"/>
    </source>
</evidence>
<gene>
    <name evidence="10" type="ORF">Gferi_24120</name>
</gene>
<keyword evidence="6 9" id="KW-0769">Symport</keyword>
<dbReference type="KEGG" id="gfe:Gferi_24120"/>
<feature type="transmembrane region" description="Helical" evidence="9">
    <location>
        <begin position="414"/>
        <end position="437"/>
    </location>
</feature>
<dbReference type="PANTHER" id="PTHR30330">
    <property type="entry name" value="AGSS FAMILY TRANSPORTER, SODIUM-ALANINE"/>
    <property type="match status" value="1"/>
</dbReference>
<evidence type="ECO:0000256" key="5">
    <source>
        <dbReference type="ARBA" id="ARBA00022692"/>
    </source>
</evidence>
<evidence type="ECO:0000256" key="3">
    <source>
        <dbReference type="ARBA" id="ARBA00022448"/>
    </source>
</evidence>
<dbReference type="Gene3D" id="1.20.1740.10">
    <property type="entry name" value="Amino acid/polyamine transporter I"/>
    <property type="match status" value="1"/>
</dbReference>
<dbReference type="NCBIfam" id="TIGR00835">
    <property type="entry name" value="agcS"/>
    <property type="match status" value="1"/>
</dbReference>
<evidence type="ECO:0000256" key="1">
    <source>
        <dbReference type="ARBA" id="ARBA00004651"/>
    </source>
</evidence>
<feature type="transmembrane region" description="Helical" evidence="9">
    <location>
        <begin position="12"/>
        <end position="35"/>
    </location>
</feature>
<dbReference type="RefSeq" id="WP_069980671.1">
    <property type="nucleotide sequence ID" value="NZ_CP017269.1"/>
</dbReference>
<evidence type="ECO:0000256" key="2">
    <source>
        <dbReference type="ARBA" id="ARBA00009261"/>
    </source>
</evidence>
<dbReference type="Proteomes" id="UP000095743">
    <property type="component" value="Chromosome"/>
</dbReference>
<dbReference type="GO" id="GO:0005283">
    <property type="term" value="F:amino acid:sodium symporter activity"/>
    <property type="evidence" value="ECO:0007669"/>
    <property type="project" value="InterPro"/>
</dbReference>
<evidence type="ECO:0000256" key="4">
    <source>
        <dbReference type="ARBA" id="ARBA00022475"/>
    </source>
</evidence>
<feature type="transmembrane region" description="Helical" evidence="9">
    <location>
        <begin position="171"/>
        <end position="192"/>
    </location>
</feature>
<feature type="transmembrane region" description="Helical" evidence="9">
    <location>
        <begin position="204"/>
        <end position="225"/>
    </location>
</feature>
<dbReference type="PRINTS" id="PR00175">
    <property type="entry name" value="NAALASMPORT"/>
</dbReference>
<dbReference type="PANTHER" id="PTHR30330:SF7">
    <property type="entry name" value="SODIUM_PROTON-DEPENDENT ALANINE CARRIER PROTEIN YRBD-RELATED"/>
    <property type="match status" value="1"/>
</dbReference>
<evidence type="ECO:0000313" key="11">
    <source>
        <dbReference type="Proteomes" id="UP000095743"/>
    </source>
</evidence>
<keyword evidence="5 9" id="KW-0812">Transmembrane</keyword>
<feature type="transmembrane region" description="Helical" evidence="9">
    <location>
        <begin position="295"/>
        <end position="316"/>
    </location>
</feature>
<feature type="transmembrane region" description="Helical" evidence="9">
    <location>
        <begin position="139"/>
        <end position="159"/>
    </location>
</feature>
<keyword evidence="11" id="KW-1185">Reference proteome</keyword>
<dbReference type="OrthoDB" id="9804874at2"/>
<dbReference type="AlphaFoldDB" id="A0A1D8GNC6"/>
<dbReference type="InterPro" id="IPR001463">
    <property type="entry name" value="Na/Ala_symport"/>
</dbReference>
<dbReference type="FunFam" id="1.20.1740.10:FF:000004">
    <property type="entry name" value="Sodium:alanine symporter family protein"/>
    <property type="match status" value="1"/>
</dbReference>
<dbReference type="STRING" id="1424294.Gferi_24120"/>
<feature type="transmembrane region" description="Helical" evidence="9">
    <location>
        <begin position="351"/>
        <end position="371"/>
    </location>
</feature>
<proteinExistence type="inferred from homology"/>
<name>A0A1D8GNC6_9FIRM</name>
<evidence type="ECO:0000256" key="6">
    <source>
        <dbReference type="ARBA" id="ARBA00022847"/>
    </source>
</evidence>
<protein>
    <submittedName>
        <fullName evidence="10">Sodium:alanine symporter</fullName>
    </submittedName>
</protein>
<dbReference type="Pfam" id="PF01235">
    <property type="entry name" value="Na_Ala_symp"/>
    <property type="match status" value="1"/>
</dbReference>
<keyword evidence="3 9" id="KW-0813">Transport</keyword>
<keyword evidence="8 9" id="KW-0472">Membrane</keyword>
<feature type="transmembrane region" description="Helical" evidence="9">
    <location>
        <begin position="231"/>
        <end position="254"/>
    </location>
</feature>
<comment type="similarity">
    <text evidence="2 9">Belongs to the alanine or glycine:cation symporter (AGCS) (TC 2.A.25) family.</text>
</comment>
<comment type="subcellular location">
    <subcellularLocation>
        <location evidence="1 9">Cell membrane</location>
        <topology evidence="1 9">Multi-pass membrane protein</topology>
    </subcellularLocation>
</comment>
<dbReference type="EMBL" id="CP017269">
    <property type="protein sequence ID" value="AOT72362.1"/>
    <property type="molecule type" value="Genomic_DNA"/>
</dbReference>
<accession>A0A1D8GNC6</accession>
<evidence type="ECO:0000256" key="8">
    <source>
        <dbReference type="ARBA" id="ARBA00023136"/>
    </source>
</evidence>